<gene>
    <name evidence="2" type="ORF">FL583_26770</name>
</gene>
<evidence type="ECO:0000256" key="1">
    <source>
        <dbReference type="SAM" id="Phobius"/>
    </source>
</evidence>
<organism evidence="2 3">
    <name type="scientific">Cryptosporangium phraense</name>
    <dbReference type="NCBI Taxonomy" id="2593070"/>
    <lineage>
        <taxon>Bacteria</taxon>
        <taxon>Bacillati</taxon>
        <taxon>Actinomycetota</taxon>
        <taxon>Actinomycetes</taxon>
        <taxon>Cryptosporangiales</taxon>
        <taxon>Cryptosporangiaceae</taxon>
        <taxon>Cryptosporangium</taxon>
    </lineage>
</organism>
<feature type="transmembrane region" description="Helical" evidence="1">
    <location>
        <begin position="113"/>
        <end position="132"/>
    </location>
</feature>
<proteinExistence type="predicted"/>
<dbReference type="RefSeq" id="WP_142707601.1">
    <property type="nucleotide sequence ID" value="NZ_VIRS01000021.1"/>
</dbReference>
<dbReference type="OrthoDB" id="3297538at2"/>
<dbReference type="AlphaFoldDB" id="A0A545AKQ5"/>
<name>A0A545AKQ5_9ACTN</name>
<keyword evidence="3" id="KW-1185">Reference proteome</keyword>
<dbReference type="EMBL" id="VIRS01000021">
    <property type="protein sequence ID" value="TQS41889.1"/>
    <property type="molecule type" value="Genomic_DNA"/>
</dbReference>
<keyword evidence="1" id="KW-0812">Transmembrane</keyword>
<comment type="caution">
    <text evidence="2">The sequence shown here is derived from an EMBL/GenBank/DDBJ whole genome shotgun (WGS) entry which is preliminary data.</text>
</comment>
<evidence type="ECO:0000313" key="3">
    <source>
        <dbReference type="Proteomes" id="UP000317982"/>
    </source>
</evidence>
<keyword evidence="1" id="KW-1133">Transmembrane helix</keyword>
<dbReference type="Proteomes" id="UP000317982">
    <property type="component" value="Unassembled WGS sequence"/>
</dbReference>
<protein>
    <submittedName>
        <fullName evidence="2">Uncharacterized protein</fullName>
    </submittedName>
</protein>
<keyword evidence="1" id="KW-0472">Membrane</keyword>
<dbReference type="InParanoid" id="A0A545AKQ5"/>
<evidence type="ECO:0000313" key="2">
    <source>
        <dbReference type="EMBL" id="TQS41889.1"/>
    </source>
</evidence>
<feature type="transmembrane region" description="Helical" evidence="1">
    <location>
        <begin position="49"/>
        <end position="69"/>
    </location>
</feature>
<reference evidence="2 3" key="1">
    <citation type="submission" date="2019-07" db="EMBL/GenBank/DDBJ databases">
        <title>Cryptosporangium phraense sp. nov., isolated from plant litter.</title>
        <authorList>
            <person name="Suriyachadkun C."/>
        </authorList>
    </citation>
    <scope>NUCLEOTIDE SEQUENCE [LARGE SCALE GENOMIC DNA]</scope>
    <source>
        <strain evidence="2 3">A-T 5661</strain>
    </source>
</reference>
<feature type="transmembrane region" description="Helical" evidence="1">
    <location>
        <begin position="89"/>
        <end position="107"/>
    </location>
</feature>
<sequence length="147" mass="15598">MESNAAEQLTAIADARAAVADRLVTPWWYHPALGALVAFDVVMMSFGNIVLMCVGCVVFLALCVVLANAYRRMTGVWVSGFEAGRAGRWAGALGALVGVSLAASWVLGSYTDLRWVAWLIAAVDVVATIVLGRRFDAALRAQLRAAG</sequence>
<accession>A0A545AKQ5</accession>